<evidence type="ECO:0000313" key="7">
    <source>
        <dbReference type="Proteomes" id="UP000271426"/>
    </source>
</evidence>
<sequence length="356" mass="39982">MKILLLCWRDTSHPQGGGSERYLERVGEYLSACGHEVTFRTACYPGSLKQEQRGGITFSRAGGRFSVYPRALLWLWRRRFDVVVDTQNGIPFFARLATRAPVVVLSHHCHREQWPVAGRLLGRVGWWLESKVAPFVYRNAQWVTVSEPSAAELRALGVRRVAIIRNGVDRVNASAAQEPFRMVTLSRLVPHKHIEHAIDAVRAIPEAHLDVIGSGWWSDRLRAYAADVADRVHFHGHVSERRKHELLARACLHLMPSAKEGWGLAVIEAGLHGVPTIGYRSSGGLRDSVRGGLLVDTHADFLAATRLLLFHAQRRQTLGAIARDYAQQFSWEETGRRFMQIIGTANQEKMSAQPKG</sequence>
<protein>
    <submittedName>
        <fullName evidence="6">Glycosyltransferase Gtf1</fullName>
        <ecNumber evidence="6">2.4.1.-</ecNumber>
    </submittedName>
</protein>
<dbReference type="KEGG" id="cpso:CPPEL_00975"/>
<dbReference type="AlphaFoldDB" id="A0A3G6IS11"/>
<dbReference type="InterPro" id="IPR001296">
    <property type="entry name" value="Glyco_trans_1"/>
</dbReference>
<gene>
    <name evidence="6" type="primary">gtf1</name>
    <name evidence="6" type="ORF">CPPEL_00975</name>
</gene>
<evidence type="ECO:0000259" key="5">
    <source>
        <dbReference type="Pfam" id="PF13439"/>
    </source>
</evidence>
<evidence type="ECO:0000256" key="3">
    <source>
        <dbReference type="ARBA" id="ARBA00022679"/>
    </source>
</evidence>
<dbReference type="CDD" id="cd03801">
    <property type="entry name" value="GT4_PimA-like"/>
    <property type="match status" value="1"/>
</dbReference>
<dbReference type="SUPFAM" id="SSF53756">
    <property type="entry name" value="UDP-Glycosyltransferase/glycogen phosphorylase"/>
    <property type="match status" value="1"/>
</dbReference>
<dbReference type="Pfam" id="PF00534">
    <property type="entry name" value="Glycos_transf_1"/>
    <property type="match status" value="1"/>
</dbReference>
<dbReference type="OrthoDB" id="9806887at2"/>
<evidence type="ECO:0000256" key="2">
    <source>
        <dbReference type="ARBA" id="ARBA00022676"/>
    </source>
</evidence>
<dbReference type="Proteomes" id="UP000271426">
    <property type="component" value="Chromosome"/>
</dbReference>
<proteinExistence type="inferred from homology"/>
<reference evidence="6 7" key="1">
    <citation type="submission" date="2018-11" db="EMBL/GenBank/DDBJ databases">
        <authorList>
            <person name="Kleinhagauer T."/>
            <person name="Glaeser S.P."/>
            <person name="Spergser J."/>
            <person name="Ruckert C."/>
            <person name="Kaempfer P."/>
            <person name="Busse H.-J."/>
        </authorList>
    </citation>
    <scope>NUCLEOTIDE SEQUENCE [LARGE SCALE GENOMIC DNA]</scope>
    <source>
        <strain evidence="6 7">812CH</strain>
    </source>
</reference>
<name>A0A3G6IS11_9CORY</name>
<dbReference type="EMBL" id="CP033898">
    <property type="protein sequence ID" value="AZA08343.1"/>
    <property type="molecule type" value="Genomic_DNA"/>
</dbReference>
<accession>A0A3G6IS11</accession>
<organism evidence="6 7">
    <name type="scientific">Corynebacterium pseudopelargi</name>
    <dbReference type="NCBI Taxonomy" id="2080757"/>
    <lineage>
        <taxon>Bacteria</taxon>
        <taxon>Bacillati</taxon>
        <taxon>Actinomycetota</taxon>
        <taxon>Actinomycetes</taxon>
        <taxon>Mycobacteriales</taxon>
        <taxon>Corynebacteriaceae</taxon>
        <taxon>Corynebacterium</taxon>
    </lineage>
</organism>
<dbReference type="GO" id="GO:0016757">
    <property type="term" value="F:glycosyltransferase activity"/>
    <property type="evidence" value="ECO:0007669"/>
    <property type="project" value="UniProtKB-KW"/>
</dbReference>
<dbReference type="PANTHER" id="PTHR12526">
    <property type="entry name" value="GLYCOSYLTRANSFERASE"/>
    <property type="match status" value="1"/>
</dbReference>
<dbReference type="PANTHER" id="PTHR12526:SF640">
    <property type="entry name" value="COLANIC ACID BIOSYNTHESIS GLYCOSYLTRANSFERASE WCAL-RELATED"/>
    <property type="match status" value="1"/>
</dbReference>
<evidence type="ECO:0000256" key="1">
    <source>
        <dbReference type="ARBA" id="ARBA00009481"/>
    </source>
</evidence>
<feature type="domain" description="Glycosyltransferase subfamily 4-like N-terminal" evidence="5">
    <location>
        <begin position="17"/>
        <end position="169"/>
    </location>
</feature>
<dbReference type="RefSeq" id="WP_123959306.1">
    <property type="nucleotide sequence ID" value="NZ_CP033898.1"/>
</dbReference>
<dbReference type="Pfam" id="PF13439">
    <property type="entry name" value="Glyco_transf_4"/>
    <property type="match status" value="1"/>
</dbReference>
<keyword evidence="7" id="KW-1185">Reference proteome</keyword>
<keyword evidence="2 6" id="KW-0328">Glycosyltransferase</keyword>
<feature type="domain" description="Glycosyl transferase family 1" evidence="4">
    <location>
        <begin position="176"/>
        <end position="298"/>
    </location>
</feature>
<dbReference type="Gene3D" id="3.40.50.2000">
    <property type="entry name" value="Glycogen Phosphorylase B"/>
    <property type="match status" value="2"/>
</dbReference>
<dbReference type="EC" id="2.4.1.-" evidence="6"/>
<evidence type="ECO:0000313" key="6">
    <source>
        <dbReference type="EMBL" id="AZA08343.1"/>
    </source>
</evidence>
<comment type="similarity">
    <text evidence="1">Belongs to the glycosyltransferase group 1 family. Glycosyltransferase 4 subfamily.</text>
</comment>
<evidence type="ECO:0000259" key="4">
    <source>
        <dbReference type="Pfam" id="PF00534"/>
    </source>
</evidence>
<keyword evidence="3 6" id="KW-0808">Transferase</keyword>
<dbReference type="InterPro" id="IPR028098">
    <property type="entry name" value="Glyco_trans_4-like_N"/>
</dbReference>